<dbReference type="AlphaFoldDB" id="L0KYE6"/>
<dbReference type="Pfam" id="PF01976">
    <property type="entry name" value="DUF116"/>
    <property type="match status" value="1"/>
</dbReference>
<dbReference type="PANTHER" id="PTHR43801">
    <property type="entry name" value="NUCLEOTIDE-BINDING PROTEIN-RELATED"/>
    <property type="match status" value="1"/>
</dbReference>
<evidence type="ECO:0008006" key="4">
    <source>
        <dbReference type="Google" id="ProtNLM"/>
    </source>
</evidence>
<keyword evidence="1" id="KW-0472">Membrane</keyword>
<dbReference type="OrthoDB" id="120943at2157"/>
<evidence type="ECO:0000313" key="2">
    <source>
        <dbReference type="EMBL" id="AGB49710.1"/>
    </source>
</evidence>
<evidence type="ECO:0000256" key="1">
    <source>
        <dbReference type="SAM" id="Phobius"/>
    </source>
</evidence>
<keyword evidence="3" id="KW-1185">Reference proteome</keyword>
<dbReference type="PIRSF" id="PIRSF006594">
    <property type="entry name" value="UCP006594"/>
    <property type="match status" value="1"/>
</dbReference>
<dbReference type="EMBL" id="CP003362">
    <property type="protein sequence ID" value="AGB49710.1"/>
    <property type="molecule type" value="Genomic_DNA"/>
</dbReference>
<dbReference type="RefSeq" id="WP_015324875.1">
    <property type="nucleotide sequence ID" value="NC_019977.1"/>
</dbReference>
<dbReference type="PANTHER" id="PTHR43801:SF1">
    <property type="entry name" value="POLYPRENYL SYNTHETASE"/>
    <property type="match status" value="1"/>
</dbReference>
<proteinExistence type="predicted"/>
<sequence length="212" mass="24088">MQIPYEILGKIFVLLVIVVIVGIGVALLIGAYSFRRKRILFPNFVLFMLYLFYGPAKWICRRFSIRDTIVDEILIELRNALMLEDFKRSKDRKVVFLPQCLRHPDCKARCDPIDGYQCKRCGKCDIGAVCKAADKYGFQVFIIPGGSFIKKILKAYRPKSCIGVACYPELSESMQGVAAYMPVQGVCLLKDGCFNTEADVEEIIRKMEESCV</sequence>
<dbReference type="STRING" id="867904.Metho_1507"/>
<dbReference type="GeneID" id="14407316"/>
<organism evidence="2 3">
    <name type="scientific">Methanomethylovorans hollandica (strain DSM 15978 / NBRC 107637 / DMS1)</name>
    <dbReference type="NCBI Taxonomy" id="867904"/>
    <lineage>
        <taxon>Archaea</taxon>
        <taxon>Methanobacteriati</taxon>
        <taxon>Methanobacteriota</taxon>
        <taxon>Stenosarchaea group</taxon>
        <taxon>Methanomicrobia</taxon>
        <taxon>Methanosarcinales</taxon>
        <taxon>Methanosarcinaceae</taxon>
        <taxon>Methanomethylovorans</taxon>
    </lineage>
</organism>
<feature type="transmembrane region" description="Helical" evidence="1">
    <location>
        <begin position="39"/>
        <end position="56"/>
    </location>
</feature>
<dbReference type="KEGG" id="mhz:Metho_1507"/>
<name>L0KYE6_METHD</name>
<keyword evidence="1" id="KW-0812">Transmembrane</keyword>
<accession>L0KYE6</accession>
<gene>
    <name evidence="2" type="ordered locus">Metho_1507</name>
</gene>
<protein>
    <recommendedName>
        <fullName evidence="4">Polyprenyl synthetase</fullName>
    </recommendedName>
</protein>
<evidence type="ECO:0000313" key="3">
    <source>
        <dbReference type="Proteomes" id="UP000010866"/>
    </source>
</evidence>
<dbReference type="Proteomes" id="UP000010866">
    <property type="component" value="Chromosome"/>
</dbReference>
<feature type="transmembrane region" description="Helical" evidence="1">
    <location>
        <begin position="12"/>
        <end position="33"/>
    </location>
</feature>
<keyword evidence="1" id="KW-1133">Transmembrane helix</keyword>
<dbReference type="InterPro" id="IPR002829">
    <property type="entry name" value="DUF116"/>
</dbReference>
<reference evidence="3" key="1">
    <citation type="submission" date="2012-02" db="EMBL/GenBank/DDBJ databases">
        <title>Complete sequence of chromosome of Methanomethylovorans hollandica DSM 15978.</title>
        <authorList>
            <person name="Lucas S."/>
            <person name="Copeland A."/>
            <person name="Lapidus A."/>
            <person name="Glavina del Rio T."/>
            <person name="Dalin E."/>
            <person name="Tice H."/>
            <person name="Bruce D."/>
            <person name="Goodwin L."/>
            <person name="Pitluck S."/>
            <person name="Peters L."/>
            <person name="Mikhailova N."/>
            <person name="Held B."/>
            <person name="Kyrpides N."/>
            <person name="Mavromatis K."/>
            <person name="Ivanova N."/>
            <person name="Brettin T."/>
            <person name="Detter J.C."/>
            <person name="Han C."/>
            <person name="Larimer F."/>
            <person name="Land M."/>
            <person name="Hauser L."/>
            <person name="Markowitz V."/>
            <person name="Cheng J.-F."/>
            <person name="Hugenholtz P."/>
            <person name="Woyke T."/>
            <person name="Wu D."/>
            <person name="Spring S."/>
            <person name="Schroeder M."/>
            <person name="Brambilla E."/>
            <person name="Klenk H.-P."/>
            <person name="Eisen J.A."/>
        </authorList>
    </citation>
    <scope>NUCLEOTIDE SEQUENCE [LARGE SCALE GENOMIC DNA]</scope>
    <source>
        <strain evidence="3">DSM 15978 / NBRC 107637 / DMS1</strain>
    </source>
</reference>
<dbReference type="HOGENOM" id="CLU_067052_1_0_2"/>